<gene>
    <name evidence="1" type="ORF">BWR18_04880</name>
</gene>
<evidence type="ECO:0000313" key="1">
    <source>
        <dbReference type="EMBL" id="APX11096.1"/>
    </source>
</evidence>
<dbReference type="STRING" id="299262.BWR18_04880"/>
<dbReference type="SUPFAM" id="SSF53474">
    <property type="entry name" value="alpha/beta-Hydrolases"/>
    <property type="match status" value="1"/>
</dbReference>
<evidence type="ECO:0008006" key="3">
    <source>
        <dbReference type="Google" id="ProtNLM"/>
    </source>
</evidence>
<protein>
    <recommendedName>
        <fullName evidence="3">AB hydrolase-1 domain-containing protein</fullName>
    </recommendedName>
</protein>
<dbReference type="Gene3D" id="3.40.50.1820">
    <property type="entry name" value="alpha/beta hydrolase"/>
    <property type="match status" value="1"/>
</dbReference>
<evidence type="ECO:0000313" key="2">
    <source>
        <dbReference type="Proteomes" id="UP000186336"/>
    </source>
</evidence>
<dbReference type="AlphaFoldDB" id="A0A1P8MSP0"/>
<reference evidence="1 2" key="1">
    <citation type="submission" date="2017-01" db="EMBL/GenBank/DDBJ databases">
        <title>Complete genome of Tateyamaria omphalii DOK1-4 isolated from seawater in Dokdo.</title>
        <authorList>
            <person name="Kim J.H."/>
            <person name="Chi W.-J."/>
        </authorList>
    </citation>
    <scope>NUCLEOTIDE SEQUENCE [LARGE SCALE GENOMIC DNA]</scope>
    <source>
        <strain evidence="1 2">DOK1-4</strain>
    </source>
</reference>
<dbReference type="InterPro" id="IPR029058">
    <property type="entry name" value="AB_hydrolase_fold"/>
</dbReference>
<proteinExistence type="predicted"/>
<organism evidence="1 2">
    <name type="scientific">Tateyamaria omphalii</name>
    <dbReference type="NCBI Taxonomy" id="299262"/>
    <lineage>
        <taxon>Bacteria</taxon>
        <taxon>Pseudomonadati</taxon>
        <taxon>Pseudomonadota</taxon>
        <taxon>Alphaproteobacteria</taxon>
        <taxon>Rhodobacterales</taxon>
        <taxon>Roseobacteraceae</taxon>
        <taxon>Tateyamaria</taxon>
    </lineage>
</organism>
<dbReference type="Proteomes" id="UP000186336">
    <property type="component" value="Chromosome"/>
</dbReference>
<dbReference type="EMBL" id="CP019312">
    <property type="protein sequence ID" value="APX11096.1"/>
    <property type="molecule type" value="Genomic_DNA"/>
</dbReference>
<accession>A0A1P8MSP0</accession>
<name>A0A1P8MSP0_9RHOB</name>
<dbReference type="RefSeq" id="WP_076626961.1">
    <property type="nucleotide sequence ID" value="NZ_CP019312.1"/>
</dbReference>
<sequence length="311" mass="33817">MPILRLNAGAGGLALHGSPAPALPALRHAARGSGPIIILIHGFKYDPGDTRFCPHSRIFGRTRHLDNTHRQWLRPLGFACGHADEGLAIAFGWRARGNLWHAQRSARAAGKALAQAIRTLRSIAPDRPVHAITHSMGSEVILEALHHLPGHAIQRIVTITGASYASVAHTALSTPAGRSAEMLNVTSRENDLFDLMFERLIAPDVSGDRAMGSGLHMPNAVNIQLDCTRTLTALTRFDGHIDQPRRRVCHWSGYTRAGALRFYARALRQADAVPIDALQDALPNQAAPRWSRIFALPQMPHALPIGQKTAS</sequence>
<dbReference type="Pfam" id="PF05990">
    <property type="entry name" value="DUF900"/>
    <property type="match status" value="1"/>
</dbReference>
<dbReference type="InterPro" id="IPR010297">
    <property type="entry name" value="DUF900_hydrolase"/>
</dbReference>
<keyword evidence="2" id="KW-1185">Reference proteome</keyword>
<dbReference type="KEGG" id="tom:BWR18_04880"/>